<dbReference type="GO" id="GO:0003824">
    <property type="term" value="F:catalytic activity"/>
    <property type="evidence" value="ECO:0007669"/>
    <property type="project" value="InterPro"/>
</dbReference>
<proteinExistence type="predicted"/>
<dbReference type="VEuPathDB" id="FungiDB:EMCG_09272"/>
<accession>A0A2B7ZJD4</accession>
<dbReference type="Proteomes" id="UP000226031">
    <property type="component" value="Unassembled WGS sequence"/>
</dbReference>
<dbReference type="InterPro" id="IPR035994">
    <property type="entry name" value="Nucleoside_phosphorylase_sf"/>
</dbReference>
<dbReference type="PANTHER" id="PTHR46082">
    <property type="entry name" value="ATP/GTP-BINDING PROTEIN-RELATED"/>
    <property type="match status" value="1"/>
</dbReference>
<comment type="caution">
    <text evidence="1">The sequence shown here is derived from an EMBL/GenBank/DDBJ whole genome shotgun (WGS) entry which is preliminary data.</text>
</comment>
<dbReference type="EMBL" id="PDND01000005">
    <property type="protein sequence ID" value="PGH36604.1"/>
    <property type="molecule type" value="Genomic_DNA"/>
</dbReference>
<keyword evidence="2" id="KW-1185">Reference proteome</keyword>
<evidence type="ECO:0008006" key="3">
    <source>
        <dbReference type="Google" id="ProtNLM"/>
    </source>
</evidence>
<reference evidence="1 2" key="1">
    <citation type="submission" date="2017-10" db="EMBL/GenBank/DDBJ databases">
        <title>Comparative genomics in systemic dimorphic fungi from Ajellomycetaceae.</title>
        <authorList>
            <person name="Munoz J.F."/>
            <person name="Mcewen J.G."/>
            <person name="Clay O.K."/>
            <person name="Cuomo C.A."/>
        </authorList>
    </citation>
    <scope>NUCLEOTIDE SEQUENCE [LARGE SCALE GENOMIC DNA]</scope>
    <source>
        <strain evidence="1 2">UAMH4076</strain>
    </source>
</reference>
<dbReference type="SUPFAM" id="SSF53167">
    <property type="entry name" value="Purine and uridine phosphorylases"/>
    <property type="match status" value="1"/>
</dbReference>
<evidence type="ECO:0000313" key="2">
    <source>
        <dbReference type="Proteomes" id="UP000226031"/>
    </source>
</evidence>
<organism evidence="1 2">
    <name type="scientific">[Emmonsia] crescens</name>
    <dbReference type="NCBI Taxonomy" id="73230"/>
    <lineage>
        <taxon>Eukaryota</taxon>
        <taxon>Fungi</taxon>
        <taxon>Dikarya</taxon>
        <taxon>Ascomycota</taxon>
        <taxon>Pezizomycotina</taxon>
        <taxon>Eurotiomycetes</taxon>
        <taxon>Eurotiomycetidae</taxon>
        <taxon>Onygenales</taxon>
        <taxon>Ajellomycetaceae</taxon>
        <taxon>Emergomyces</taxon>
    </lineage>
</organism>
<dbReference type="GO" id="GO:0009116">
    <property type="term" value="P:nucleoside metabolic process"/>
    <property type="evidence" value="ECO:0007669"/>
    <property type="project" value="InterPro"/>
</dbReference>
<dbReference type="STRING" id="73230.A0A2B7ZJD4"/>
<name>A0A2B7ZJD4_9EURO</name>
<sequence>MKNRFPRPYREHDVLFDAAYDQPKGEDSCTNCNKEHLIQRDIRASDEPRIHYRLIASGNQVIKYGKTWDLIAKEHGILCFEMEAVGLMKQVPCLVIRGICNYSDSHKNKQWQGYAALAAAAYTKILLGVVSASHVRIGEAPLKSSWMVPFDWNPDLLGTIIKWHV</sequence>
<evidence type="ECO:0000313" key="1">
    <source>
        <dbReference type="EMBL" id="PGH36604.1"/>
    </source>
</evidence>
<gene>
    <name evidence="1" type="ORF">GX50_00463</name>
</gene>
<dbReference type="Gene3D" id="3.40.50.1580">
    <property type="entry name" value="Nucleoside phosphorylase domain"/>
    <property type="match status" value="1"/>
</dbReference>
<dbReference type="PANTHER" id="PTHR46082:SF11">
    <property type="entry name" value="AAA+ ATPASE DOMAIN-CONTAINING PROTEIN-RELATED"/>
    <property type="match status" value="1"/>
</dbReference>
<dbReference type="AlphaFoldDB" id="A0A2B7ZJD4"/>
<protein>
    <recommendedName>
        <fullName evidence="3">Nucleoside phosphorylase domain-containing protein</fullName>
    </recommendedName>
</protein>
<dbReference type="InterPro" id="IPR053137">
    <property type="entry name" value="NLR-like"/>
</dbReference>